<evidence type="ECO:0000256" key="3">
    <source>
        <dbReference type="ARBA" id="ARBA00023098"/>
    </source>
</evidence>
<organism evidence="6 7">
    <name type="scientific">Persicobacter diffluens</name>
    <dbReference type="NCBI Taxonomy" id="981"/>
    <lineage>
        <taxon>Bacteria</taxon>
        <taxon>Pseudomonadati</taxon>
        <taxon>Bacteroidota</taxon>
        <taxon>Cytophagia</taxon>
        <taxon>Cytophagales</taxon>
        <taxon>Persicobacteraceae</taxon>
        <taxon>Persicobacter</taxon>
    </lineage>
</organism>
<reference evidence="6 7" key="1">
    <citation type="submission" date="2021-12" db="EMBL/GenBank/DDBJ databases">
        <title>Genome sequencing of bacteria with rrn-lacking chromosome and rrn-plasmid.</title>
        <authorList>
            <person name="Anda M."/>
            <person name="Iwasaki W."/>
        </authorList>
    </citation>
    <scope>NUCLEOTIDE SEQUENCE [LARGE SCALE GENOMIC DNA]</scope>
    <source>
        <strain evidence="6 7">NBRC 15940</strain>
    </source>
</reference>
<feature type="active site" description="Nucleophile" evidence="4">
    <location>
        <position position="48"/>
    </location>
</feature>
<dbReference type="Proteomes" id="UP001310022">
    <property type="component" value="Unassembled WGS sequence"/>
</dbReference>
<dbReference type="GO" id="GO:0016787">
    <property type="term" value="F:hydrolase activity"/>
    <property type="evidence" value="ECO:0007669"/>
    <property type="project" value="UniProtKB-UniRule"/>
</dbReference>
<gene>
    <name evidence="6" type="ORF">PEDI_14210</name>
</gene>
<dbReference type="CDD" id="cd07205">
    <property type="entry name" value="Pat_PNPLA6_PNPLA7_NTE1_like"/>
    <property type="match status" value="1"/>
</dbReference>
<evidence type="ECO:0000256" key="2">
    <source>
        <dbReference type="ARBA" id="ARBA00022963"/>
    </source>
</evidence>
<evidence type="ECO:0000259" key="5">
    <source>
        <dbReference type="PROSITE" id="PS51635"/>
    </source>
</evidence>
<comment type="caution">
    <text evidence="6">The sequence shown here is derived from an EMBL/GenBank/DDBJ whole genome shotgun (WGS) entry which is preliminary data.</text>
</comment>
<feature type="short sequence motif" description="DGA/G" evidence="4">
    <location>
        <begin position="160"/>
        <end position="162"/>
    </location>
</feature>
<dbReference type="Pfam" id="PF01734">
    <property type="entry name" value="Patatin"/>
    <property type="match status" value="1"/>
</dbReference>
<dbReference type="PROSITE" id="PS51635">
    <property type="entry name" value="PNPLA"/>
    <property type="match status" value="1"/>
</dbReference>
<dbReference type="InterPro" id="IPR016035">
    <property type="entry name" value="Acyl_Trfase/lysoPLipase"/>
</dbReference>
<dbReference type="InterPro" id="IPR050301">
    <property type="entry name" value="NTE"/>
</dbReference>
<evidence type="ECO:0000256" key="1">
    <source>
        <dbReference type="ARBA" id="ARBA00022801"/>
    </source>
</evidence>
<keyword evidence="2 4" id="KW-0442">Lipid degradation</keyword>
<dbReference type="PANTHER" id="PTHR14226">
    <property type="entry name" value="NEUROPATHY TARGET ESTERASE/SWISS CHEESE D.MELANOGASTER"/>
    <property type="match status" value="1"/>
</dbReference>
<dbReference type="GO" id="GO:0016042">
    <property type="term" value="P:lipid catabolic process"/>
    <property type="evidence" value="ECO:0007669"/>
    <property type="project" value="UniProtKB-UniRule"/>
</dbReference>
<dbReference type="Gene3D" id="3.40.1090.10">
    <property type="entry name" value="Cytosolic phospholipase A2 catalytic domain"/>
    <property type="match status" value="2"/>
</dbReference>
<protein>
    <recommendedName>
        <fullName evidence="5">PNPLA domain-containing protein</fullName>
    </recommendedName>
</protein>
<proteinExistence type="predicted"/>
<keyword evidence="1 4" id="KW-0378">Hydrolase</keyword>
<keyword evidence="3 4" id="KW-0443">Lipid metabolism</keyword>
<evidence type="ECO:0000256" key="4">
    <source>
        <dbReference type="PROSITE-ProRule" id="PRU01161"/>
    </source>
</evidence>
<feature type="short sequence motif" description="GXSXG" evidence="4">
    <location>
        <begin position="46"/>
        <end position="50"/>
    </location>
</feature>
<dbReference type="PANTHER" id="PTHR14226:SF78">
    <property type="entry name" value="SLR0060 PROTEIN"/>
    <property type="match status" value="1"/>
</dbReference>
<accession>A0AAN4VVG8</accession>
<feature type="short sequence motif" description="GXGXXG" evidence="4">
    <location>
        <begin position="19"/>
        <end position="24"/>
    </location>
</feature>
<sequence length="261" mass="28444">MKAYSINLDQKKIGACFSGGGVKGVAHLGMIKAFEEVGVQFSAVSGTSSGAIVAAFYAAGYPAEELLGIIKSLSLTKLVRPAWSKKGLLNIEQLKPLFYKYLAVDKFEELSIPLTVAAIDLVDGQICYFDTGDLILPLMASCAIPAIFAPVPIDGKMLIDGGMLNNMPVEALVGRMDVTVGFNCNVIQKGCTDFSLKKNLERSLLLAVNVNVQHSQRYCDWYLEAPQLAGYSPLKLEGLDDIFEIGYRYAKDFLRQQELNA</sequence>
<keyword evidence="7" id="KW-1185">Reference proteome</keyword>
<dbReference type="RefSeq" id="WP_338236531.1">
    <property type="nucleotide sequence ID" value="NZ_BQKE01000001.1"/>
</dbReference>
<dbReference type="EMBL" id="BQKE01000001">
    <property type="protein sequence ID" value="GJM60869.1"/>
    <property type="molecule type" value="Genomic_DNA"/>
</dbReference>
<dbReference type="SUPFAM" id="SSF52151">
    <property type="entry name" value="FabD/lysophospholipase-like"/>
    <property type="match status" value="1"/>
</dbReference>
<feature type="domain" description="PNPLA" evidence="5">
    <location>
        <begin position="15"/>
        <end position="173"/>
    </location>
</feature>
<evidence type="ECO:0000313" key="7">
    <source>
        <dbReference type="Proteomes" id="UP001310022"/>
    </source>
</evidence>
<dbReference type="InterPro" id="IPR002641">
    <property type="entry name" value="PNPLA_dom"/>
</dbReference>
<name>A0AAN4VVG8_9BACT</name>
<dbReference type="AlphaFoldDB" id="A0AAN4VVG8"/>
<evidence type="ECO:0000313" key="6">
    <source>
        <dbReference type="EMBL" id="GJM60869.1"/>
    </source>
</evidence>
<feature type="active site" description="Proton acceptor" evidence="4">
    <location>
        <position position="160"/>
    </location>
</feature>